<name>A0ACC1LWJ4_9FUNG</name>
<reference evidence="1" key="1">
    <citation type="submission" date="2022-07" db="EMBL/GenBank/DDBJ databases">
        <title>Phylogenomic reconstructions and comparative analyses of Kickxellomycotina fungi.</title>
        <authorList>
            <person name="Reynolds N.K."/>
            <person name="Stajich J.E."/>
            <person name="Barry K."/>
            <person name="Grigoriev I.V."/>
            <person name="Crous P."/>
            <person name="Smith M.E."/>
        </authorList>
    </citation>
    <scope>NUCLEOTIDE SEQUENCE</scope>
    <source>
        <strain evidence="1">CBS 190363</strain>
    </source>
</reference>
<gene>
    <name evidence="1" type="ORF">IWW38_005280</name>
</gene>
<evidence type="ECO:0000313" key="1">
    <source>
        <dbReference type="EMBL" id="KAJ2885845.1"/>
    </source>
</evidence>
<organism evidence="1 2">
    <name type="scientific">Coemansia aciculifera</name>
    <dbReference type="NCBI Taxonomy" id="417176"/>
    <lineage>
        <taxon>Eukaryota</taxon>
        <taxon>Fungi</taxon>
        <taxon>Fungi incertae sedis</taxon>
        <taxon>Zoopagomycota</taxon>
        <taxon>Kickxellomycotina</taxon>
        <taxon>Kickxellomycetes</taxon>
        <taxon>Kickxellales</taxon>
        <taxon>Kickxellaceae</taxon>
        <taxon>Coemansia</taxon>
    </lineage>
</organism>
<keyword evidence="2" id="KW-1185">Reference proteome</keyword>
<proteinExistence type="predicted"/>
<comment type="caution">
    <text evidence="1">The sequence shown here is derived from an EMBL/GenBank/DDBJ whole genome shotgun (WGS) entry which is preliminary data.</text>
</comment>
<evidence type="ECO:0000313" key="2">
    <source>
        <dbReference type="Proteomes" id="UP001139981"/>
    </source>
</evidence>
<dbReference type="EMBL" id="JANBVB010002381">
    <property type="protein sequence ID" value="KAJ2885845.1"/>
    <property type="molecule type" value="Genomic_DNA"/>
</dbReference>
<protein>
    <submittedName>
        <fullName evidence="1">Uncharacterized protein</fullName>
    </submittedName>
</protein>
<dbReference type="Proteomes" id="UP001139981">
    <property type="component" value="Unassembled WGS sequence"/>
</dbReference>
<feature type="non-terminal residue" evidence="1">
    <location>
        <position position="109"/>
    </location>
</feature>
<sequence length="109" mass="12356">MQQAAQMTMSMNMMMEELVKRTVQVGVHAERLPLASDTANNRSRYGCVLRVSVRNKSPIPLLKLKAKLWFSRRVPLDSTSILLKSHDRADECQLEISSLDKRTAEILAT</sequence>
<accession>A0ACC1LWJ4</accession>